<proteinExistence type="inferred from homology"/>
<keyword evidence="5" id="KW-1185">Reference proteome</keyword>
<dbReference type="PROSITE" id="PS00061">
    <property type="entry name" value="ADH_SHORT"/>
    <property type="match status" value="1"/>
</dbReference>
<feature type="chain" id="PRO_5044808607" description="Hydroxysteroid 11-beta-dehydrogenase 1-like protein" evidence="3">
    <location>
        <begin position="19"/>
        <end position="287"/>
    </location>
</feature>
<organism evidence="4 5">
    <name type="scientific">Coilia grayii</name>
    <name type="common">Gray's grenadier anchovy</name>
    <dbReference type="NCBI Taxonomy" id="363190"/>
    <lineage>
        <taxon>Eukaryota</taxon>
        <taxon>Metazoa</taxon>
        <taxon>Chordata</taxon>
        <taxon>Craniata</taxon>
        <taxon>Vertebrata</taxon>
        <taxon>Euteleostomi</taxon>
        <taxon>Actinopterygii</taxon>
        <taxon>Neopterygii</taxon>
        <taxon>Teleostei</taxon>
        <taxon>Clupei</taxon>
        <taxon>Clupeiformes</taxon>
        <taxon>Clupeoidei</taxon>
        <taxon>Engraulidae</taxon>
        <taxon>Coilinae</taxon>
        <taxon>Coilia</taxon>
    </lineage>
</organism>
<evidence type="ECO:0000256" key="1">
    <source>
        <dbReference type="ARBA" id="ARBA00006484"/>
    </source>
</evidence>
<reference evidence="4 5" key="1">
    <citation type="submission" date="2024-09" db="EMBL/GenBank/DDBJ databases">
        <title>A chromosome-level genome assembly of Gray's grenadier anchovy, Coilia grayii.</title>
        <authorList>
            <person name="Fu Z."/>
        </authorList>
    </citation>
    <scope>NUCLEOTIDE SEQUENCE [LARGE SCALE GENOMIC DNA]</scope>
    <source>
        <strain evidence="4">G4</strain>
        <tissue evidence="4">Muscle</tissue>
    </source>
</reference>
<keyword evidence="2" id="KW-0560">Oxidoreductase</keyword>
<keyword evidence="3" id="KW-0732">Signal</keyword>
<dbReference type="GO" id="GO:0016491">
    <property type="term" value="F:oxidoreductase activity"/>
    <property type="evidence" value="ECO:0007669"/>
    <property type="project" value="UniProtKB-KW"/>
</dbReference>
<dbReference type="InterPro" id="IPR036291">
    <property type="entry name" value="NAD(P)-bd_dom_sf"/>
</dbReference>
<dbReference type="Proteomes" id="UP001591681">
    <property type="component" value="Unassembled WGS sequence"/>
</dbReference>
<feature type="signal peptide" evidence="3">
    <location>
        <begin position="1"/>
        <end position="18"/>
    </location>
</feature>
<gene>
    <name evidence="4" type="ORF">ACEWY4_009200</name>
</gene>
<sequence length="287" mass="31695">MSLTLKLAVLAVAVAVTAYVWRDTFDPESVRGARVLVTGASMGIGEQMAYHYARLGAELIITARSENTLKDVVQRCVELGAQKALYVAADMSIPTEPERVLKESVELLGGLDYLILNHIGNSPYGLWDGDTEYVRRLMQINFVSYVQMAATALPILERSSGAIVVVSSLLGKMTTPFAAPYASTKFALGGFFGTLQHELAMQGSNVSVTITVLGLIDTASAMDKIRGYTDVTPYPASEAALHIIKAGATRQTESYFPWFHWFTCFFRDWFPYFRDMCIRRSFTIPSN</sequence>
<evidence type="ECO:0000313" key="4">
    <source>
        <dbReference type="EMBL" id="KAL2094481.1"/>
    </source>
</evidence>
<dbReference type="PANTHER" id="PTHR44279">
    <property type="entry name" value="HYDROXYSTEROID (11-BETA) DEHYDROGENASE 1-LIKE B-RELATED"/>
    <property type="match status" value="1"/>
</dbReference>
<dbReference type="AlphaFoldDB" id="A0ABD1K5R0"/>
<dbReference type="PRINTS" id="PR00081">
    <property type="entry name" value="GDHRDH"/>
</dbReference>
<dbReference type="InterPro" id="IPR051253">
    <property type="entry name" value="11-beta-HSD"/>
</dbReference>
<dbReference type="InterPro" id="IPR020904">
    <property type="entry name" value="Sc_DH/Rdtase_CS"/>
</dbReference>
<name>A0ABD1K5R0_9TELE</name>
<evidence type="ECO:0000313" key="5">
    <source>
        <dbReference type="Proteomes" id="UP001591681"/>
    </source>
</evidence>
<evidence type="ECO:0000256" key="3">
    <source>
        <dbReference type="SAM" id="SignalP"/>
    </source>
</evidence>
<dbReference type="PANTHER" id="PTHR44279:SF2">
    <property type="entry name" value="HYDROXYSTEROID (11-BETA) DEHYDROGENASE 1-LIKE B-RELATED"/>
    <property type="match status" value="1"/>
</dbReference>
<accession>A0ABD1K5R0</accession>
<evidence type="ECO:0008006" key="6">
    <source>
        <dbReference type="Google" id="ProtNLM"/>
    </source>
</evidence>
<comment type="similarity">
    <text evidence="1">Belongs to the short-chain dehydrogenases/reductases (SDR) family.</text>
</comment>
<protein>
    <recommendedName>
        <fullName evidence="6">Hydroxysteroid 11-beta-dehydrogenase 1-like protein</fullName>
    </recommendedName>
</protein>
<dbReference type="Gene3D" id="3.40.50.720">
    <property type="entry name" value="NAD(P)-binding Rossmann-like Domain"/>
    <property type="match status" value="1"/>
</dbReference>
<evidence type="ECO:0000256" key="2">
    <source>
        <dbReference type="ARBA" id="ARBA00023002"/>
    </source>
</evidence>
<comment type="caution">
    <text evidence="4">The sequence shown here is derived from an EMBL/GenBank/DDBJ whole genome shotgun (WGS) entry which is preliminary data.</text>
</comment>
<dbReference type="InterPro" id="IPR002347">
    <property type="entry name" value="SDR_fam"/>
</dbReference>
<dbReference type="SUPFAM" id="SSF51735">
    <property type="entry name" value="NAD(P)-binding Rossmann-fold domains"/>
    <property type="match status" value="1"/>
</dbReference>
<dbReference type="EMBL" id="JBHFQA010000008">
    <property type="protein sequence ID" value="KAL2094481.1"/>
    <property type="molecule type" value="Genomic_DNA"/>
</dbReference>
<dbReference type="Pfam" id="PF00106">
    <property type="entry name" value="adh_short"/>
    <property type="match status" value="1"/>
</dbReference>